<keyword evidence="4" id="KW-1185">Reference proteome</keyword>
<evidence type="ECO:0000256" key="2">
    <source>
        <dbReference type="SAM" id="Phobius"/>
    </source>
</evidence>
<feature type="transmembrane region" description="Helical" evidence="2">
    <location>
        <begin position="45"/>
        <end position="64"/>
    </location>
</feature>
<name>A0ABN1AN25_9ACTN</name>
<feature type="compositionally biased region" description="Gly residues" evidence="1">
    <location>
        <begin position="362"/>
        <end position="376"/>
    </location>
</feature>
<proteinExistence type="predicted"/>
<feature type="region of interest" description="Disordered" evidence="1">
    <location>
        <begin position="321"/>
        <end position="376"/>
    </location>
</feature>
<evidence type="ECO:0000313" key="3">
    <source>
        <dbReference type="EMBL" id="GAA0480404.1"/>
    </source>
</evidence>
<comment type="caution">
    <text evidence="3">The sequence shown here is derived from an EMBL/GenBank/DDBJ whole genome shotgun (WGS) entry which is preliminary data.</text>
</comment>
<evidence type="ECO:0000313" key="4">
    <source>
        <dbReference type="Proteomes" id="UP001500909"/>
    </source>
</evidence>
<evidence type="ECO:0008006" key="5">
    <source>
        <dbReference type="Google" id="ProtNLM"/>
    </source>
</evidence>
<sequence length="376" mass="39229">MNTLRGTFFWCGAAGVALTVLLVSSGATGAVAPLQEMIDRGGVSRVLASAVLAVTFWVLAMLWVRLVHNGREAAALSRYGRATGYGRPAGTSDMQRLLQQAAEDAQRQDPERAEALVAGRSAVHAARSETPYALIRALVWALPALGFIGTAAEMARSIGGLGGAVARTSSYAELSHTLVRDVIPPLAGAFSITLFALGSSVVCHLLVSMVHTHEERLLLKADERALTQLRSGARAAPRPDWSAESRAAEEMGTAMRTAVAAMKDLNTELGRLRTEAARTRLGGEERPDRSEEIVRQLSSIGTQLSAIGAGLDRDMVLTPVRIPRGGTPDGRTILPGDDGDFGNGPAGPGGPAGPRGPQDFRGGPGGFGGGRVNGGL</sequence>
<accession>A0ABN1AN25</accession>
<protein>
    <recommendedName>
        <fullName evidence="5">MotA/TolQ/ExbB proton channel domain-containing protein</fullName>
    </recommendedName>
</protein>
<dbReference type="Proteomes" id="UP001500909">
    <property type="component" value="Unassembled WGS sequence"/>
</dbReference>
<reference evidence="3 4" key="1">
    <citation type="journal article" date="2019" name="Int. J. Syst. Evol. Microbiol.">
        <title>The Global Catalogue of Microorganisms (GCM) 10K type strain sequencing project: providing services to taxonomists for standard genome sequencing and annotation.</title>
        <authorList>
            <consortium name="The Broad Institute Genomics Platform"/>
            <consortium name="The Broad Institute Genome Sequencing Center for Infectious Disease"/>
            <person name="Wu L."/>
            <person name="Ma J."/>
        </authorList>
    </citation>
    <scope>NUCLEOTIDE SEQUENCE [LARGE SCALE GENOMIC DNA]</scope>
    <source>
        <strain evidence="3 4">JCM 4805</strain>
    </source>
</reference>
<feature type="transmembrane region" description="Helical" evidence="2">
    <location>
        <begin position="133"/>
        <end position="152"/>
    </location>
</feature>
<keyword evidence="2" id="KW-0812">Transmembrane</keyword>
<keyword evidence="2" id="KW-1133">Transmembrane helix</keyword>
<organism evidence="3 4">
    <name type="scientific">Streptomyces olivaceiscleroticus</name>
    <dbReference type="NCBI Taxonomy" id="68245"/>
    <lineage>
        <taxon>Bacteria</taxon>
        <taxon>Bacillati</taxon>
        <taxon>Actinomycetota</taxon>
        <taxon>Actinomycetes</taxon>
        <taxon>Kitasatosporales</taxon>
        <taxon>Streptomycetaceae</taxon>
        <taxon>Streptomyces</taxon>
    </lineage>
</organism>
<evidence type="ECO:0000256" key="1">
    <source>
        <dbReference type="SAM" id="MobiDB-lite"/>
    </source>
</evidence>
<gene>
    <name evidence="3" type="ORF">GCM10010361_51450</name>
</gene>
<feature type="compositionally biased region" description="Gly residues" evidence="1">
    <location>
        <begin position="341"/>
        <end position="353"/>
    </location>
</feature>
<feature type="transmembrane region" description="Helical" evidence="2">
    <location>
        <begin position="186"/>
        <end position="207"/>
    </location>
</feature>
<dbReference type="RefSeq" id="WP_346097588.1">
    <property type="nucleotide sequence ID" value="NZ_BAAABY010000035.1"/>
</dbReference>
<dbReference type="EMBL" id="BAAABY010000035">
    <property type="protein sequence ID" value="GAA0480404.1"/>
    <property type="molecule type" value="Genomic_DNA"/>
</dbReference>
<keyword evidence="2" id="KW-0472">Membrane</keyword>